<keyword evidence="4 5" id="KW-0472">Membrane</keyword>
<reference evidence="7" key="1">
    <citation type="journal article" date="2023" name="Mol. Phylogenet. Evol.">
        <title>Genome-scale phylogeny and comparative genomics of the fungal order Sordariales.</title>
        <authorList>
            <person name="Hensen N."/>
            <person name="Bonometti L."/>
            <person name="Westerberg I."/>
            <person name="Brannstrom I.O."/>
            <person name="Guillou S."/>
            <person name="Cros-Aarteil S."/>
            <person name="Calhoun S."/>
            <person name="Haridas S."/>
            <person name="Kuo A."/>
            <person name="Mondo S."/>
            <person name="Pangilinan J."/>
            <person name="Riley R."/>
            <person name="LaButti K."/>
            <person name="Andreopoulos B."/>
            <person name="Lipzen A."/>
            <person name="Chen C."/>
            <person name="Yan M."/>
            <person name="Daum C."/>
            <person name="Ng V."/>
            <person name="Clum A."/>
            <person name="Steindorff A."/>
            <person name="Ohm R.A."/>
            <person name="Martin F."/>
            <person name="Silar P."/>
            <person name="Natvig D.O."/>
            <person name="Lalanne C."/>
            <person name="Gautier V."/>
            <person name="Ament-Velasquez S.L."/>
            <person name="Kruys A."/>
            <person name="Hutchinson M.I."/>
            <person name="Powell A.J."/>
            <person name="Barry K."/>
            <person name="Miller A.N."/>
            <person name="Grigoriev I.V."/>
            <person name="Debuchy R."/>
            <person name="Gladieux P."/>
            <person name="Hiltunen Thoren M."/>
            <person name="Johannesson H."/>
        </authorList>
    </citation>
    <scope>NUCLEOTIDE SEQUENCE</scope>
    <source>
        <strain evidence="7">PSN324</strain>
    </source>
</reference>
<dbReference type="PANTHER" id="PTHR37451:SF5">
    <property type="entry name" value="MARVEL DOMAIN-CONTAINING PROTEIN"/>
    <property type="match status" value="1"/>
</dbReference>
<proteinExistence type="predicted"/>
<reference evidence="7" key="2">
    <citation type="submission" date="2023-06" db="EMBL/GenBank/DDBJ databases">
        <authorList>
            <consortium name="Lawrence Berkeley National Laboratory"/>
            <person name="Mondo S.J."/>
            <person name="Hensen N."/>
            <person name="Bonometti L."/>
            <person name="Westerberg I."/>
            <person name="Brannstrom I.O."/>
            <person name="Guillou S."/>
            <person name="Cros-Aarteil S."/>
            <person name="Calhoun S."/>
            <person name="Haridas S."/>
            <person name="Kuo A."/>
            <person name="Pangilinan J."/>
            <person name="Riley R."/>
            <person name="Labutti K."/>
            <person name="Andreopoulos B."/>
            <person name="Lipzen A."/>
            <person name="Chen C."/>
            <person name="Yanf M."/>
            <person name="Daum C."/>
            <person name="Ng V."/>
            <person name="Clum A."/>
            <person name="Steindorff A."/>
            <person name="Ohm R."/>
            <person name="Martin F."/>
            <person name="Silar P."/>
            <person name="Natvig D."/>
            <person name="Lalanne C."/>
            <person name="Gautier V."/>
            <person name="Ament-Velasquez S.L."/>
            <person name="Kruys A."/>
            <person name="Hutchinson M.I."/>
            <person name="Powell A.J."/>
            <person name="Barry K."/>
            <person name="Miller A.N."/>
            <person name="Grigoriev I.V."/>
            <person name="Debuchy R."/>
            <person name="Gladieux P."/>
            <person name="Thoren M.H."/>
            <person name="Johannesson H."/>
        </authorList>
    </citation>
    <scope>NUCLEOTIDE SEQUENCE</scope>
    <source>
        <strain evidence="7">PSN324</strain>
    </source>
</reference>
<evidence type="ECO:0000256" key="3">
    <source>
        <dbReference type="ARBA" id="ARBA00022989"/>
    </source>
</evidence>
<dbReference type="EMBL" id="MU864984">
    <property type="protein sequence ID" value="KAK4461755.1"/>
    <property type="molecule type" value="Genomic_DNA"/>
</dbReference>
<evidence type="ECO:0000313" key="8">
    <source>
        <dbReference type="Proteomes" id="UP001321749"/>
    </source>
</evidence>
<dbReference type="InterPro" id="IPR008253">
    <property type="entry name" value="Marvel"/>
</dbReference>
<evidence type="ECO:0000259" key="6">
    <source>
        <dbReference type="Pfam" id="PF01284"/>
    </source>
</evidence>
<feature type="transmembrane region" description="Helical" evidence="5">
    <location>
        <begin position="154"/>
        <end position="174"/>
    </location>
</feature>
<keyword evidence="2 5" id="KW-0812">Transmembrane</keyword>
<feature type="transmembrane region" description="Helical" evidence="5">
    <location>
        <begin position="110"/>
        <end position="134"/>
    </location>
</feature>
<accession>A0AAV9HLW7</accession>
<feature type="transmembrane region" description="Helical" evidence="5">
    <location>
        <begin position="17"/>
        <end position="37"/>
    </location>
</feature>
<comment type="caution">
    <text evidence="7">The sequence shown here is derived from an EMBL/GenBank/DDBJ whole genome shotgun (WGS) entry which is preliminary data.</text>
</comment>
<keyword evidence="8" id="KW-1185">Reference proteome</keyword>
<evidence type="ECO:0000256" key="2">
    <source>
        <dbReference type="ARBA" id="ARBA00022692"/>
    </source>
</evidence>
<sequence>MKSFNFNPSAALLPIRIFQNLFAICVLVFSAFGKLLLLLATPSVSCRDLLLINLPLPPGSIVAHWYNTTTIVSSPTQINFLLFISIFSILSVACLEIFPRVFPRAAANPYIALGVEFTNVLFWFAGFVALAVFLSKLLFCRGAVCQVAQADVAFAALAWMSWTGSAGILAASVFKAGFRKPSQTEVPVAGKATFGAAEKEVA</sequence>
<evidence type="ECO:0000313" key="7">
    <source>
        <dbReference type="EMBL" id="KAK4461755.1"/>
    </source>
</evidence>
<gene>
    <name evidence="7" type="ORF">QBC42DRAFT_226552</name>
</gene>
<dbReference type="Pfam" id="PF01284">
    <property type="entry name" value="MARVEL"/>
    <property type="match status" value="1"/>
</dbReference>
<dbReference type="PANTHER" id="PTHR37451">
    <property type="entry name" value="MARVEL DOMAIN"/>
    <property type="match status" value="1"/>
</dbReference>
<feature type="transmembrane region" description="Helical" evidence="5">
    <location>
        <begin position="78"/>
        <end position="98"/>
    </location>
</feature>
<protein>
    <submittedName>
        <fullName evidence="7">Membrane-associating domain-containing protein</fullName>
    </submittedName>
</protein>
<dbReference type="Proteomes" id="UP001321749">
    <property type="component" value="Unassembled WGS sequence"/>
</dbReference>
<evidence type="ECO:0000256" key="4">
    <source>
        <dbReference type="ARBA" id="ARBA00023136"/>
    </source>
</evidence>
<feature type="transmembrane region" description="Helical" evidence="5">
    <location>
        <begin position="49"/>
        <end position="66"/>
    </location>
</feature>
<feature type="domain" description="MARVEL" evidence="6">
    <location>
        <begin position="13"/>
        <end position="167"/>
    </location>
</feature>
<dbReference type="GO" id="GO:0016020">
    <property type="term" value="C:membrane"/>
    <property type="evidence" value="ECO:0007669"/>
    <property type="project" value="UniProtKB-SubCell"/>
</dbReference>
<keyword evidence="3 5" id="KW-1133">Transmembrane helix</keyword>
<comment type="subcellular location">
    <subcellularLocation>
        <location evidence="1">Membrane</location>
        <topology evidence="1">Multi-pass membrane protein</topology>
    </subcellularLocation>
</comment>
<evidence type="ECO:0000256" key="5">
    <source>
        <dbReference type="SAM" id="Phobius"/>
    </source>
</evidence>
<organism evidence="7 8">
    <name type="scientific">Cladorrhinum samala</name>
    <dbReference type="NCBI Taxonomy" id="585594"/>
    <lineage>
        <taxon>Eukaryota</taxon>
        <taxon>Fungi</taxon>
        <taxon>Dikarya</taxon>
        <taxon>Ascomycota</taxon>
        <taxon>Pezizomycotina</taxon>
        <taxon>Sordariomycetes</taxon>
        <taxon>Sordariomycetidae</taxon>
        <taxon>Sordariales</taxon>
        <taxon>Podosporaceae</taxon>
        <taxon>Cladorrhinum</taxon>
    </lineage>
</organism>
<dbReference type="AlphaFoldDB" id="A0AAV9HLW7"/>
<evidence type="ECO:0000256" key="1">
    <source>
        <dbReference type="ARBA" id="ARBA00004141"/>
    </source>
</evidence>
<name>A0AAV9HLW7_9PEZI</name>